<sequence length="82" mass="9432">MGVHTMLLLAGYARFLMTVQSLLARIANMVLGQKLRKKQRVLYRDCLAGCLVVQVLALERREVLQGMKVLLMMARKLYLIRL</sequence>
<dbReference type="Proteomes" id="UP000190962">
    <property type="component" value="Unassembled WGS sequence"/>
</dbReference>
<evidence type="ECO:0000313" key="4">
    <source>
        <dbReference type="Proteomes" id="UP000030856"/>
    </source>
</evidence>
<keyword evidence="4" id="KW-1185">Reference proteome</keyword>
<dbReference type="EMBL" id="MPNX01000023">
    <property type="protein sequence ID" value="OOY34064.1"/>
    <property type="molecule type" value="Genomic_DNA"/>
</dbReference>
<dbReference type="AlphaFoldDB" id="A0A0B0H9R7"/>
<dbReference type="Proteomes" id="UP000030856">
    <property type="component" value="Unassembled WGS sequence"/>
</dbReference>
<proteinExistence type="predicted"/>
<keyword evidence="1" id="KW-0472">Membrane</keyword>
<feature type="transmembrane region" description="Helical" evidence="1">
    <location>
        <begin position="12"/>
        <end position="31"/>
    </location>
</feature>
<protein>
    <submittedName>
        <fullName evidence="2">Uncharacterized protein</fullName>
    </submittedName>
</protein>
<keyword evidence="1" id="KW-0812">Transmembrane</keyword>
<dbReference type="STRING" id="2340.JV46_06050"/>
<comment type="caution">
    <text evidence="2">The sequence shown here is derived from an EMBL/GenBank/DDBJ whole genome shotgun (WGS) entry which is preliminary data.</text>
</comment>
<evidence type="ECO:0000256" key="1">
    <source>
        <dbReference type="SAM" id="Phobius"/>
    </source>
</evidence>
<name>A0A0B0H9R7_SOVGS</name>
<evidence type="ECO:0000313" key="5">
    <source>
        <dbReference type="Proteomes" id="UP000190962"/>
    </source>
</evidence>
<reference evidence="2 4" key="1">
    <citation type="journal article" date="2014" name="BMC Genomics">
        <title>The genome of the intracellular bacterium of the coastal bivalve, Solemya velum: a blueprint for thriving in and out of symbiosis.</title>
        <authorList>
            <person name="Dmytrenko O."/>
            <person name="Russell S.L."/>
            <person name="Loo W.T."/>
            <person name="Fontanez K.M."/>
            <person name="Liao L."/>
            <person name="Roeselers G."/>
            <person name="Sharma R."/>
            <person name="Stewart F.J."/>
            <person name="Newton I.L."/>
            <person name="Woyke T."/>
            <person name="Wu D."/>
            <person name="Lang J.M."/>
            <person name="Eisen J.A."/>
            <person name="Cavanaugh C.M."/>
        </authorList>
    </citation>
    <scope>NUCLEOTIDE SEQUENCE [LARGE SCALE GENOMIC DNA]</scope>
    <source>
        <strain evidence="2 4">WH</strain>
    </source>
</reference>
<evidence type="ECO:0000313" key="2">
    <source>
        <dbReference type="EMBL" id="KHF24634.1"/>
    </source>
</evidence>
<organism evidence="2 4">
    <name type="scientific">Solemya velum gill symbiont</name>
    <dbReference type="NCBI Taxonomy" id="2340"/>
    <lineage>
        <taxon>Bacteria</taxon>
        <taxon>Pseudomonadati</taxon>
        <taxon>Pseudomonadota</taxon>
        <taxon>Gammaproteobacteria</taxon>
        <taxon>sulfur-oxidizing symbionts</taxon>
    </lineage>
</organism>
<reference evidence="3 5" key="2">
    <citation type="submission" date="2016-11" db="EMBL/GenBank/DDBJ databases">
        <title>Mixed transmission modes and dynamic genome evolution in an obligate animal-bacterial symbiosis.</title>
        <authorList>
            <person name="Russell S.L."/>
            <person name="Corbett-Detig R.B."/>
            <person name="Cavanaugh C.M."/>
        </authorList>
    </citation>
    <scope>NUCLEOTIDE SEQUENCE [LARGE SCALE GENOMIC DNA]</scope>
    <source>
        <strain evidence="3">MA-KB16</strain>
    </source>
</reference>
<evidence type="ECO:0000313" key="3">
    <source>
        <dbReference type="EMBL" id="OOY34064.1"/>
    </source>
</evidence>
<keyword evidence="1" id="KW-1133">Transmembrane helix</keyword>
<dbReference type="EMBL" id="JRAA01000002">
    <property type="protein sequence ID" value="KHF24634.1"/>
    <property type="molecule type" value="Genomic_DNA"/>
</dbReference>
<gene>
    <name evidence="3" type="ORF">BOV88_11970</name>
    <name evidence="2" type="ORF">JV46_06050</name>
</gene>
<accession>A0A0B0H9R7</accession>